<dbReference type="Gramene" id="GBG91475">
    <property type="protein sequence ID" value="GBG91475"/>
    <property type="gene ID" value="CBR_g52431"/>
</dbReference>
<feature type="region of interest" description="Disordered" evidence="1">
    <location>
        <begin position="461"/>
        <end position="481"/>
    </location>
</feature>
<dbReference type="EMBL" id="BFEA01000911">
    <property type="protein sequence ID" value="GBG91475.1"/>
    <property type="molecule type" value="Genomic_DNA"/>
</dbReference>
<evidence type="ECO:0000313" key="3">
    <source>
        <dbReference type="Proteomes" id="UP000265515"/>
    </source>
</evidence>
<organism evidence="2 3">
    <name type="scientific">Chara braunii</name>
    <name type="common">Braun's stonewort</name>
    <dbReference type="NCBI Taxonomy" id="69332"/>
    <lineage>
        <taxon>Eukaryota</taxon>
        <taxon>Viridiplantae</taxon>
        <taxon>Streptophyta</taxon>
        <taxon>Charophyceae</taxon>
        <taxon>Charales</taxon>
        <taxon>Characeae</taxon>
        <taxon>Chara</taxon>
    </lineage>
</organism>
<feature type="compositionally biased region" description="Basic and acidic residues" evidence="1">
    <location>
        <begin position="229"/>
        <end position="239"/>
    </location>
</feature>
<feature type="region of interest" description="Disordered" evidence="1">
    <location>
        <begin position="168"/>
        <end position="262"/>
    </location>
</feature>
<comment type="caution">
    <text evidence="2">The sequence shown here is derived from an EMBL/GenBank/DDBJ whole genome shotgun (WGS) entry which is preliminary data.</text>
</comment>
<accession>A0A388MAD3</accession>
<feature type="compositionally biased region" description="Basic and acidic residues" evidence="1">
    <location>
        <begin position="169"/>
        <end position="179"/>
    </location>
</feature>
<keyword evidence="3" id="KW-1185">Reference proteome</keyword>
<feature type="compositionally biased region" description="Basic and acidic residues" evidence="1">
    <location>
        <begin position="212"/>
        <end position="221"/>
    </location>
</feature>
<reference evidence="2 3" key="1">
    <citation type="journal article" date="2018" name="Cell">
        <title>The Chara Genome: Secondary Complexity and Implications for Plant Terrestrialization.</title>
        <authorList>
            <person name="Nishiyama T."/>
            <person name="Sakayama H."/>
            <person name="Vries J.D."/>
            <person name="Buschmann H."/>
            <person name="Saint-Marcoux D."/>
            <person name="Ullrich K.K."/>
            <person name="Haas F.B."/>
            <person name="Vanderstraeten L."/>
            <person name="Becker D."/>
            <person name="Lang D."/>
            <person name="Vosolsobe S."/>
            <person name="Rombauts S."/>
            <person name="Wilhelmsson P.K.I."/>
            <person name="Janitza P."/>
            <person name="Kern R."/>
            <person name="Heyl A."/>
            <person name="Rumpler F."/>
            <person name="Villalobos L.I.A.C."/>
            <person name="Clay J.M."/>
            <person name="Skokan R."/>
            <person name="Toyoda A."/>
            <person name="Suzuki Y."/>
            <person name="Kagoshima H."/>
            <person name="Schijlen E."/>
            <person name="Tajeshwar N."/>
            <person name="Catarino B."/>
            <person name="Hetherington A.J."/>
            <person name="Saltykova A."/>
            <person name="Bonnot C."/>
            <person name="Breuninger H."/>
            <person name="Symeonidi A."/>
            <person name="Radhakrishnan G.V."/>
            <person name="Van Nieuwerburgh F."/>
            <person name="Deforce D."/>
            <person name="Chang C."/>
            <person name="Karol K.G."/>
            <person name="Hedrich R."/>
            <person name="Ulvskov P."/>
            <person name="Glockner G."/>
            <person name="Delwiche C.F."/>
            <person name="Petrasek J."/>
            <person name="Van de Peer Y."/>
            <person name="Friml J."/>
            <person name="Beilby M."/>
            <person name="Dolan L."/>
            <person name="Kohara Y."/>
            <person name="Sugano S."/>
            <person name="Fujiyama A."/>
            <person name="Delaux P.-M."/>
            <person name="Quint M."/>
            <person name="TheiBen G."/>
            <person name="Hagemann M."/>
            <person name="Harholt J."/>
            <person name="Dunand C."/>
            <person name="Zachgo S."/>
            <person name="Langdale J."/>
            <person name="Maumus F."/>
            <person name="Straeten D.V.D."/>
            <person name="Gould S.B."/>
            <person name="Rensing S.A."/>
        </authorList>
    </citation>
    <scope>NUCLEOTIDE SEQUENCE [LARGE SCALE GENOMIC DNA]</scope>
    <source>
        <strain evidence="2 3">S276</strain>
    </source>
</reference>
<evidence type="ECO:0000313" key="2">
    <source>
        <dbReference type="EMBL" id="GBG91475.1"/>
    </source>
</evidence>
<protein>
    <submittedName>
        <fullName evidence="2">Uncharacterized protein</fullName>
    </submittedName>
</protein>
<dbReference type="Proteomes" id="UP000265515">
    <property type="component" value="Unassembled WGS sequence"/>
</dbReference>
<sequence>MLCAKTPGGLLKLHSNGLYDECKLPIRGVNGVIVTIKRFAGYGSNMPLCSHFKDLYDGGSKRLPSPEQYLDLALMVPKERPVLPPEHVFWLLPPREGSSGLAQETPGTAVGRKSLIQNVGGRVKGRSVHTQVVPDALGNTSDLHSHGTGTQRVGTPKIIKVRCGGDTYSLRDETTRDSSRSGLDVGGNEAEGMGAVRESSGGVQTPSESFGEEERATEDCARGGGGRNPPHEEEERKIGGGDGRGWRRKTAEATSGGERPVGEECDKAAALWHEYERNDGGEIVEKELLVQLLIDPRKVCNILSWGKYYNHRSLNWETVDDIKAAMLSQYLEKRGKIWTKNPLVLAPIYKPVMRGSEIANRVQKYDFKTEDKDKYYYYPVNGQHTVAAVKELECEPIFDLWKMHSWPARVVWFSDRDFAGCRQWTPVVTAGDDVFRKVMEFYAKWAEGKLLGSDGKTPLSRPGKYMPDKSSGLQAIPENGTKGAAGETKMGWLVRVPPPPTKKKTQADDKFFMVVKEPDMFCWQSLANMTDVEKMSILDDILALRGVFVQSAGGHLKRQHKPEIKEMVATTKVDRVMLRMFYYILFLETEENERVWRHGSPFFRTEGKLLEEFGPQGLRKHVRVEMRKHFQGAVEYVNPCKRTLSHEKESIDDAKRLYDDDRFPKSFEKSVRSILRRTDEEVRDTIRVSGDVRHIKWPDLNRVTSLIPFAFSPS</sequence>
<name>A0A388MAD3_CHABU</name>
<dbReference type="AlphaFoldDB" id="A0A388MAD3"/>
<gene>
    <name evidence="2" type="ORF">CBR_g52431</name>
</gene>
<proteinExistence type="predicted"/>
<evidence type="ECO:0000256" key="1">
    <source>
        <dbReference type="SAM" id="MobiDB-lite"/>
    </source>
</evidence>